<reference evidence="1" key="1">
    <citation type="submission" date="2023-07" db="EMBL/GenBank/DDBJ databases">
        <title>Functional and genomic diversity of the sorghum phyllosphere microbiome.</title>
        <authorList>
            <person name="Shade A."/>
        </authorList>
    </citation>
    <scope>NUCLEOTIDE SEQUENCE</scope>
    <source>
        <strain evidence="1">SORGH_AS_0457</strain>
    </source>
</reference>
<dbReference type="AlphaFoldDB" id="A0AAP5AHI5"/>
<evidence type="ECO:0000313" key="2">
    <source>
        <dbReference type="Proteomes" id="UP001226084"/>
    </source>
</evidence>
<comment type="caution">
    <text evidence="1">The sequence shown here is derived from an EMBL/GenBank/DDBJ whole genome shotgun (WGS) entry which is preliminary data.</text>
</comment>
<evidence type="ECO:0000313" key="1">
    <source>
        <dbReference type="EMBL" id="MDQ1107653.1"/>
    </source>
</evidence>
<accession>A0AAP5AHI5</accession>
<gene>
    <name evidence="1" type="ORF">QE424_000812</name>
</gene>
<dbReference type="RefSeq" id="WP_307106411.1">
    <property type="nucleotide sequence ID" value="NZ_JAUTAS010000001.1"/>
</dbReference>
<name>A0AAP5AHI5_9GAMM</name>
<organism evidence="1 2">
    <name type="scientific">Stenotrophomonas rhizophila</name>
    <dbReference type="NCBI Taxonomy" id="216778"/>
    <lineage>
        <taxon>Bacteria</taxon>
        <taxon>Pseudomonadati</taxon>
        <taxon>Pseudomonadota</taxon>
        <taxon>Gammaproteobacteria</taxon>
        <taxon>Lysobacterales</taxon>
        <taxon>Lysobacteraceae</taxon>
        <taxon>Stenotrophomonas</taxon>
    </lineage>
</organism>
<dbReference type="EMBL" id="JAUTAS010000001">
    <property type="protein sequence ID" value="MDQ1107653.1"/>
    <property type="molecule type" value="Genomic_DNA"/>
</dbReference>
<proteinExistence type="predicted"/>
<protein>
    <submittedName>
        <fullName evidence="1">Uncharacterized protein</fullName>
    </submittedName>
</protein>
<dbReference type="Proteomes" id="UP001226084">
    <property type="component" value="Unassembled WGS sequence"/>
</dbReference>
<sequence length="140" mass="16057">MVRERKFSSLLGGATTLDWNISARCVCDGASFSLDEFQVDLTPVVYLRRPDQYSSPGHAMEVRLKELEHVGDINAWSAGEKASAESYERFLRLQAYQSQAECESNNRDAMESFVRTGFYPAMMGSIYRWDLSRKHDVTEW</sequence>